<protein>
    <submittedName>
        <fullName evidence="2">30S processome protein Utp24</fullName>
    </submittedName>
</protein>
<dbReference type="EMBL" id="DSFE01000042">
    <property type="protein sequence ID" value="HEU97589.1"/>
    <property type="molecule type" value="Genomic_DNA"/>
</dbReference>
<organism evidence="2">
    <name type="scientific">Fervidicoccus fontis</name>
    <dbReference type="NCBI Taxonomy" id="683846"/>
    <lineage>
        <taxon>Archaea</taxon>
        <taxon>Thermoproteota</taxon>
        <taxon>Thermoprotei</taxon>
        <taxon>Fervidicoccales</taxon>
        <taxon>Fervidicoccaceae</taxon>
        <taxon>Fervidicoccus</taxon>
    </lineage>
</organism>
<dbReference type="InterPro" id="IPR029060">
    <property type="entry name" value="PIN-like_dom_sf"/>
</dbReference>
<dbReference type="InterPro" id="IPR041120">
    <property type="entry name" value="PIN_9"/>
</dbReference>
<dbReference type="SMART" id="SM00670">
    <property type="entry name" value="PINc"/>
    <property type="match status" value="1"/>
</dbReference>
<evidence type="ECO:0000259" key="1">
    <source>
        <dbReference type="SMART" id="SM00670"/>
    </source>
</evidence>
<comment type="caution">
    <text evidence="2">The sequence shown here is derived from an EMBL/GenBank/DDBJ whole genome shotgun (WGS) entry which is preliminary data.</text>
</comment>
<feature type="domain" description="PIN" evidence="1">
    <location>
        <begin position="15"/>
        <end position="121"/>
    </location>
</feature>
<dbReference type="InterPro" id="IPR002716">
    <property type="entry name" value="PIN_dom"/>
</dbReference>
<accession>A0A7C2UL18</accession>
<evidence type="ECO:0000313" key="2">
    <source>
        <dbReference type="EMBL" id="HEU97589.1"/>
    </source>
</evidence>
<dbReference type="Gene3D" id="3.40.50.1010">
    <property type="entry name" value="5'-nuclease"/>
    <property type="match status" value="1"/>
</dbReference>
<dbReference type="Pfam" id="PF18477">
    <property type="entry name" value="PIN_9"/>
    <property type="match status" value="1"/>
</dbReference>
<dbReference type="CDD" id="cd09879">
    <property type="entry name" value="PIN_VapC_AF0591-like"/>
    <property type="match status" value="1"/>
</dbReference>
<dbReference type="SUPFAM" id="SSF88723">
    <property type="entry name" value="PIN domain-like"/>
    <property type="match status" value="1"/>
</dbReference>
<name>A0A7C2UL18_9CREN</name>
<gene>
    <name evidence="2" type="ORF">ENO36_01875</name>
</gene>
<dbReference type="AlphaFoldDB" id="A0A7C2UL18"/>
<sequence length="148" mass="16619">MEAHRMGSDKIAKRTLVLLDSNALLQLYKGVHLFEDIESALESSPEYICPDAILNELEKLSVGKGEIMRAAKLALEIAREKCKTIVTGEESGDRALIKLAAYLSEKGERVLVATSDRELRRKLSILGIKTAYYRESQHRFEVEAKDVL</sequence>
<dbReference type="Proteomes" id="UP000885664">
    <property type="component" value="Unassembled WGS sequence"/>
</dbReference>
<reference evidence="2" key="1">
    <citation type="journal article" date="2020" name="mSystems">
        <title>Genome- and Community-Level Interaction Insights into Carbon Utilization and Element Cycling Functions of Hydrothermarchaeota in Hydrothermal Sediment.</title>
        <authorList>
            <person name="Zhou Z."/>
            <person name="Liu Y."/>
            <person name="Xu W."/>
            <person name="Pan J."/>
            <person name="Luo Z.H."/>
            <person name="Li M."/>
        </authorList>
    </citation>
    <scope>NUCLEOTIDE SEQUENCE [LARGE SCALE GENOMIC DNA]</scope>
    <source>
        <strain evidence="2">SpSt-1259</strain>
    </source>
</reference>
<proteinExistence type="predicted"/>